<dbReference type="CDD" id="cd03263">
    <property type="entry name" value="ABC_subfamily_A"/>
    <property type="match status" value="1"/>
</dbReference>
<dbReference type="SMART" id="SM00382">
    <property type="entry name" value="AAA"/>
    <property type="match status" value="1"/>
</dbReference>
<dbReference type="EMBL" id="QEAQ01000026">
    <property type="protein sequence ID" value="TPX59344.1"/>
    <property type="molecule type" value="Genomic_DNA"/>
</dbReference>
<dbReference type="Pfam" id="PF12698">
    <property type="entry name" value="ABC2_membrane_3"/>
    <property type="match status" value="1"/>
</dbReference>
<dbReference type="GO" id="GO:0140359">
    <property type="term" value="F:ABC-type transporter activity"/>
    <property type="evidence" value="ECO:0007669"/>
    <property type="project" value="InterPro"/>
</dbReference>
<evidence type="ECO:0000259" key="10">
    <source>
        <dbReference type="PROSITE" id="PS50893"/>
    </source>
</evidence>
<name>A0A507E693_9FUNG</name>
<keyword evidence="2" id="KW-0813">Transport</keyword>
<evidence type="ECO:0000256" key="9">
    <source>
        <dbReference type="SAM" id="Phobius"/>
    </source>
</evidence>
<dbReference type="PROSITE" id="PS50893">
    <property type="entry name" value="ABC_TRANSPORTER_2"/>
    <property type="match status" value="1"/>
</dbReference>
<dbReference type="GO" id="GO:0016887">
    <property type="term" value="F:ATP hydrolysis activity"/>
    <property type="evidence" value="ECO:0007669"/>
    <property type="project" value="InterPro"/>
</dbReference>
<evidence type="ECO:0000256" key="8">
    <source>
        <dbReference type="SAM" id="MobiDB-lite"/>
    </source>
</evidence>
<evidence type="ECO:0000256" key="4">
    <source>
        <dbReference type="ARBA" id="ARBA00022741"/>
    </source>
</evidence>
<proteinExistence type="predicted"/>
<dbReference type="GO" id="GO:0005319">
    <property type="term" value="F:lipid transporter activity"/>
    <property type="evidence" value="ECO:0007669"/>
    <property type="project" value="TreeGrafter"/>
</dbReference>
<evidence type="ECO:0000256" key="2">
    <source>
        <dbReference type="ARBA" id="ARBA00022448"/>
    </source>
</evidence>
<dbReference type="Pfam" id="PF00005">
    <property type="entry name" value="ABC_tran"/>
    <property type="match status" value="1"/>
</dbReference>
<keyword evidence="4" id="KW-0547">Nucleotide-binding</keyword>
<reference evidence="11 12" key="1">
    <citation type="journal article" date="2019" name="Sci. Rep.">
        <title>Comparative genomics of chytrid fungi reveal insights into the obligate biotrophic and pathogenic lifestyle of Synchytrium endobioticum.</title>
        <authorList>
            <person name="van de Vossenberg B.T.L.H."/>
            <person name="Warris S."/>
            <person name="Nguyen H.D.T."/>
            <person name="van Gent-Pelzer M.P.E."/>
            <person name="Joly D.L."/>
            <person name="van de Geest H.C."/>
            <person name="Bonants P.J.M."/>
            <person name="Smith D.S."/>
            <person name="Levesque C.A."/>
            <person name="van der Lee T.A.J."/>
        </authorList>
    </citation>
    <scope>NUCLEOTIDE SEQUENCE [LARGE SCALE GENOMIC DNA]</scope>
    <source>
        <strain evidence="11 12">CBS 809.83</strain>
    </source>
</reference>
<dbReference type="InterPro" id="IPR013525">
    <property type="entry name" value="ABC2_TM"/>
</dbReference>
<dbReference type="GO" id="GO:0005524">
    <property type="term" value="F:ATP binding"/>
    <property type="evidence" value="ECO:0007669"/>
    <property type="project" value="UniProtKB-KW"/>
</dbReference>
<feature type="transmembrane region" description="Helical" evidence="9">
    <location>
        <begin position="256"/>
        <end position="277"/>
    </location>
</feature>
<keyword evidence="5" id="KW-0067">ATP-binding</keyword>
<feature type="domain" description="ABC transporter" evidence="10">
    <location>
        <begin position="564"/>
        <end position="801"/>
    </location>
</feature>
<feature type="transmembrane region" description="Helical" evidence="9">
    <location>
        <begin position="366"/>
        <end position="394"/>
    </location>
</feature>
<evidence type="ECO:0000256" key="7">
    <source>
        <dbReference type="ARBA" id="ARBA00023136"/>
    </source>
</evidence>
<dbReference type="FunFam" id="3.40.50.300:FF:000665">
    <property type="entry name" value="ABC transporter A family member 2"/>
    <property type="match status" value="1"/>
</dbReference>
<dbReference type="PROSITE" id="PS00211">
    <property type="entry name" value="ABC_TRANSPORTER_1"/>
    <property type="match status" value="1"/>
</dbReference>
<sequence length="956" mass="107066">MAEMSSAGAPTAMPSSTIEKRNWFSTFGNQLFIMLKRNTILQIRYTKSTLSQTVLAPFIFMLLLFILQKADHANQKKSVYNPAEAPLQGVYGCQGAEEGDPCINIMYTPASPEINNIMTTFATKNAERTEQPAFATEAALSDVSFLPRTAMGMVPVANSQFIYDYALYNPNTTAWGITFTDIAGPPRNVAYQVWYNSTNAANGTDIYGQQLVAIMRGLDEAIISVLNNQPTTLAVTLKDWPLIPPKTLSDTIIQNLGPVFFFCSEMVIFINVLNLIVTEKELKLRHGMEMMGLKSSVYWVSHFLSNSLLVLVGAFVTAIFGLIFGFFAFKETNFGVIIFTFFLFGEGMLMLAFFITTLVRKARVAILIGIFVFIIGLLFESFVFSSSFVGYIWWDEGTSPTAWKILIFFPFFNFGKMFLDITTYTTGRLDTLTNTFIPGPGFAWSTLFQSLPNDLRPTYGSGSTPDVPPPIDSWRFLLMNMLFYGVLTWYFDCVIPDEFGWSLKPWFFLTPEYWGLGRRGKSQGALDWLRREKKNSNTEIATDEDKDVRDERLRALDEAYNPAVRIVNLRKVYSNGIVRKKHDKVAVKDLCISFEEGKLLALLGQNGAGKSTSMNILSGLTPATSGDALMYNYSVRSQMPEIRNIMGVCPQHDILFDDLTAEEHVRLYAGLKGVRKDTWDTLVEDRLTAVRLWKVRKQRAGTYSGGMKRRLSLVISTIGDPKIIFMDEPTTGMDPVNRRHVWEFVEKFKKGRVIVLTTHSMEEADVLGDRIAIMAHGRMRAIGTSISLKSQHGSGYRVSIIVDPENSELAKRKIAEMVPSAVLEDDSAGALLYQFPAPHGNAGKQSDLAAFIGYLEGPSSEPGAPDIVKDDDQNGPWWVKAWGISQTTLEEVFLRLIRNANPQGYSGYEQNNQQVDSQLDLLRRRSLRSSLSRPTRRPNAGASSNPVVQESGYKKS</sequence>
<feature type="transmembrane region" description="Helical" evidence="9">
    <location>
        <begin position="400"/>
        <end position="419"/>
    </location>
</feature>
<feature type="transmembrane region" description="Helical" evidence="9">
    <location>
        <begin position="297"/>
        <end position="328"/>
    </location>
</feature>
<evidence type="ECO:0000256" key="5">
    <source>
        <dbReference type="ARBA" id="ARBA00022840"/>
    </source>
</evidence>
<dbReference type="SUPFAM" id="SSF52540">
    <property type="entry name" value="P-loop containing nucleoside triphosphate hydrolases"/>
    <property type="match status" value="1"/>
</dbReference>
<dbReference type="PANTHER" id="PTHR19229:SF205">
    <property type="entry name" value="ABC TRANSPORTER A FAMILY MEMBER 1-RELATED"/>
    <property type="match status" value="1"/>
</dbReference>
<accession>A0A507E693</accession>
<dbReference type="InterPro" id="IPR003593">
    <property type="entry name" value="AAA+_ATPase"/>
</dbReference>
<feature type="transmembrane region" description="Helical" evidence="9">
    <location>
        <begin position="334"/>
        <end position="359"/>
    </location>
</feature>
<dbReference type="PANTHER" id="PTHR19229">
    <property type="entry name" value="ATP-BINDING CASSETTE TRANSPORTER SUBFAMILY A ABCA"/>
    <property type="match status" value="1"/>
</dbReference>
<evidence type="ECO:0000256" key="3">
    <source>
        <dbReference type="ARBA" id="ARBA00022692"/>
    </source>
</evidence>
<keyword evidence="6 9" id="KW-1133">Transmembrane helix</keyword>
<dbReference type="Gene3D" id="3.40.50.300">
    <property type="entry name" value="P-loop containing nucleotide triphosphate hydrolases"/>
    <property type="match status" value="1"/>
</dbReference>
<feature type="region of interest" description="Disordered" evidence="8">
    <location>
        <begin position="928"/>
        <end position="956"/>
    </location>
</feature>
<organism evidence="11 12">
    <name type="scientific">Powellomyces hirtus</name>
    <dbReference type="NCBI Taxonomy" id="109895"/>
    <lineage>
        <taxon>Eukaryota</taxon>
        <taxon>Fungi</taxon>
        <taxon>Fungi incertae sedis</taxon>
        <taxon>Chytridiomycota</taxon>
        <taxon>Chytridiomycota incertae sedis</taxon>
        <taxon>Chytridiomycetes</taxon>
        <taxon>Spizellomycetales</taxon>
        <taxon>Powellomycetaceae</taxon>
        <taxon>Powellomyces</taxon>
    </lineage>
</organism>
<keyword evidence="3 9" id="KW-0812">Transmembrane</keyword>
<dbReference type="STRING" id="109895.A0A507E693"/>
<dbReference type="InterPro" id="IPR017871">
    <property type="entry name" value="ABC_transporter-like_CS"/>
</dbReference>
<keyword evidence="7 9" id="KW-0472">Membrane</keyword>
<comment type="subcellular location">
    <subcellularLocation>
        <location evidence="1">Membrane</location>
        <topology evidence="1">Multi-pass membrane protein</topology>
    </subcellularLocation>
</comment>
<gene>
    <name evidence="11" type="ORF">PhCBS80983_g02525</name>
</gene>
<protein>
    <recommendedName>
        <fullName evidence="10">ABC transporter domain-containing protein</fullName>
    </recommendedName>
</protein>
<comment type="caution">
    <text evidence="11">The sequence shown here is derived from an EMBL/GenBank/DDBJ whole genome shotgun (WGS) entry which is preliminary data.</text>
</comment>
<evidence type="ECO:0000313" key="11">
    <source>
        <dbReference type="EMBL" id="TPX59344.1"/>
    </source>
</evidence>
<dbReference type="InterPro" id="IPR003439">
    <property type="entry name" value="ABC_transporter-like_ATP-bd"/>
</dbReference>
<evidence type="ECO:0000313" key="12">
    <source>
        <dbReference type="Proteomes" id="UP000318582"/>
    </source>
</evidence>
<dbReference type="GO" id="GO:0016020">
    <property type="term" value="C:membrane"/>
    <property type="evidence" value="ECO:0007669"/>
    <property type="project" value="UniProtKB-SubCell"/>
</dbReference>
<dbReference type="InterPro" id="IPR026082">
    <property type="entry name" value="ABCA"/>
</dbReference>
<dbReference type="AlphaFoldDB" id="A0A507E693"/>
<evidence type="ECO:0000256" key="6">
    <source>
        <dbReference type="ARBA" id="ARBA00022989"/>
    </source>
</evidence>
<dbReference type="Proteomes" id="UP000318582">
    <property type="component" value="Unassembled WGS sequence"/>
</dbReference>
<evidence type="ECO:0000256" key="1">
    <source>
        <dbReference type="ARBA" id="ARBA00004141"/>
    </source>
</evidence>
<feature type="transmembrane region" description="Helical" evidence="9">
    <location>
        <begin position="49"/>
        <end position="67"/>
    </location>
</feature>
<dbReference type="InterPro" id="IPR027417">
    <property type="entry name" value="P-loop_NTPase"/>
</dbReference>
<keyword evidence="12" id="KW-1185">Reference proteome</keyword>